<evidence type="ECO:0000313" key="3">
    <source>
        <dbReference type="EMBL" id="KOC93970.1"/>
    </source>
</evidence>
<organism evidence="2 5">
    <name type="scientific">Winslowiella iniecta</name>
    <dbReference type="NCBI Taxonomy" id="1560201"/>
    <lineage>
        <taxon>Bacteria</taxon>
        <taxon>Pseudomonadati</taxon>
        <taxon>Pseudomonadota</taxon>
        <taxon>Gammaproteobacteria</taxon>
        <taxon>Enterobacterales</taxon>
        <taxon>Erwiniaceae</taxon>
        <taxon>Winslowiella</taxon>
    </lineage>
</organism>
<dbReference type="Gene3D" id="3.20.20.450">
    <property type="entry name" value="EAL domain"/>
    <property type="match status" value="1"/>
</dbReference>
<accession>A0A0L7SY49</accession>
<sequence length="246" mass="27492">MKIHLAADYHSNAAFYPVYTLAGRLTAVELNSWFSDENANVAIPAEMLIPQLTFEQRISLLQSQITLVEKYHDFFSWHDLSIAINIDDIIAQAILESEFLLHKLGLLDCLELEINESFTDLSAGKDNPLLAALNDHFSLSLHNFGAGKATAKAVYDDMFNRIKLDKGFIQHNIKRRSFAPFINAILDNITPHCQQVIVQGIDDIQALTMIRQYPFGGIQSALFPVADEGALPALLKPPELLTDVDE</sequence>
<dbReference type="EMBL" id="JRXF01000009">
    <property type="protein sequence ID" value="KOC93970.1"/>
    <property type="molecule type" value="Genomic_DNA"/>
</dbReference>
<proteinExistence type="predicted"/>
<protein>
    <recommendedName>
        <fullName evidence="1">EAL domain-containing protein</fullName>
    </recommendedName>
</protein>
<evidence type="ECO:0000259" key="1">
    <source>
        <dbReference type="PROSITE" id="PS50883"/>
    </source>
</evidence>
<comment type="caution">
    <text evidence="2">The sequence shown here is derived from an EMBL/GenBank/DDBJ whole genome shotgun (WGS) entry which is preliminary data.</text>
</comment>
<dbReference type="AlphaFoldDB" id="A0A0L7SY49"/>
<dbReference type="Proteomes" id="UP000037088">
    <property type="component" value="Unassembled WGS sequence"/>
</dbReference>
<dbReference type="InterPro" id="IPR001633">
    <property type="entry name" value="EAL_dom"/>
</dbReference>
<dbReference type="PATRIC" id="fig|1560201.3.peg.3872"/>
<dbReference type="SUPFAM" id="SSF141868">
    <property type="entry name" value="EAL domain-like"/>
    <property type="match status" value="1"/>
</dbReference>
<dbReference type="Pfam" id="PF00563">
    <property type="entry name" value="EAL"/>
    <property type="match status" value="1"/>
</dbReference>
<dbReference type="Proteomes" id="UP000036851">
    <property type="component" value="Unassembled WGS sequence"/>
</dbReference>
<keyword evidence="5" id="KW-1185">Reference proteome</keyword>
<reference evidence="4 5" key="1">
    <citation type="journal article" date="2015" name="Int. J. Syst. Evol. Microbiol.">
        <title>Erwinia iniecta sp. nov., isolated from Russian wheat aphids (Diuraphis noxia).</title>
        <authorList>
            <person name="Campillo T."/>
            <person name="Luna E."/>
            <person name="Portier P."/>
            <person name="Fischer-Le Saux M."/>
            <person name="Lapitan N."/>
            <person name="Tisserat N.A."/>
            <person name="Leach J.E."/>
        </authorList>
    </citation>
    <scope>NUCLEOTIDE SEQUENCE [LARGE SCALE GENOMIC DNA]</scope>
    <source>
        <strain evidence="2 5">B120</strain>
        <strain evidence="3 4">B149</strain>
    </source>
</reference>
<name>A0A0L7SY49_9GAMM</name>
<evidence type="ECO:0000313" key="2">
    <source>
        <dbReference type="EMBL" id="KOC87881.1"/>
    </source>
</evidence>
<dbReference type="InterPro" id="IPR035919">
    <property type="entry name" value="EAL_sf"/>
</dbReference>
<dbReference type="OrthoDB" id="8552213at2"/>
<dbReference type="EMBL" id="JRXE01000030">
    <property type="protein sequence ID" value="KOC87881.1"/>
    <property type="molecule type" value="Genomic_DNA"/>
</dbReference>
<feature type="domain" description="EAL" evidence="1">
    <location>
        <begin position="1"/>
        <end position="240"/>
    </location>
</feature>
<evidence type="ECO:0000313" key="5">
    <source>
        <dbReference type="Proteomes" id="UP000037088"/>
    </source>
</evidence>
<dbReference type="PROSITE" id="PS50883">
    <property type="entry name" value="EAL"/>
    <property type="match status" value="1"/>
</dbReference>
<dbReference type="RefSeq" id="WP_052901856.1">
    <property type="nucleotide sequence ID" value="NZ_JRXE01000030.1"/>
</dbReference>
<evidence type="ECO:0000313" key="4">
    <source>
        <dbReference type="Proteomes" id="UP000036851"/>
    </source>
</evidence>
<dbReference type="STRING" id="1560201.NG42_18285"/>
<gene>
    <name evidence="2" type="ORF">NG42_18285</name>
    <name evidence="3" type="ORF">NG43_07095</name>
</gene>